<dbReference type="InterPro" id="IPR001300">
    <property type="entry name" value="Peptidase_C2_calpain_cat"/>
</dbReference>
<dbReference type="InterPro" id="IPR057249">
    <property type="entry name" value="Globin_CP_ADGB"/>
</dbReference>
<dbReference type="PROSITE" id="PS50203">
    <property type="entry name" value="CALPAIN_CAT"/>
    <property type="match status" value="1"/>
</dbReference>
<dbReference type="InterPro" id="IPR054094">
    <property type="entry name" value="Androglobin_IV"/>
</dbReference>
<dbReference type="CDD" id="cd22307">
    <property type="entry name" value="Adgb_C_mid-like"/>
    <property type="match status" value="1"/>
</dbReference>
<dbReference type="PANTHER" id="PTHR46298">
    <property type="entry name" value="ANDROGLOBIN"/>
    <property type="match status" value="1"/>
</dbReference>
<dbReference type="InterPro" id="IPR054093">
    <property type="entry name" value="Androglobin_II"/>
</dbReference>
<accession>A0A5N4AU15</accession>
<proteinExistence type="predicted"/>
<sequence>MSSKTAKVGPGKAPSLPVYEHPPQVTPVPIPTNPSSLPFTEWSDQEINLEKWDVPKSKEKPKPNSLLEETAQFVDPHVIHMPKSLPCAQWCRPNHFFPNARITMCKESNCPDLINGNKHLLHSEFTRSFISAVGVLNYLGLHRPSHIEYVTPTYQPTTDGIPWKPWHHIYSMCKAGKGQKHNPQVNQLGKYIVRLFWMGCWRKITVDDMLPINHSQELLFPALHECDSPNTEIQIWPFILCKALLKLANLSQIQTEDDELLDFDIVHCLTGWFPYKINVSGMNMDEVWDMCAAYTDHFSWSDKSDSKSTKSAPSVSEGDSRCSSYHVLGVCSDMRDVDEDAVPDLSPCWSHQFLIDQTRDIPLIQPEPLPDLERWKRFRWLAWAISKGLWPAPQLEPIKCVKLVTDFRKCTGGLRTHSKRSLDIKESVAVIEDIMKTGKSKGCNYSTSGEQTDGCAWIDFNKLAPQLSQLSVYFKLSGFKNITKISDVLFKDSDKAKVDKGKKSKEAEGNSVKFIPWTSAISLSRNESLYLFCDDLDSKFLVVNIAQVGNLGALFRTSDTSDGGSENMDIAFNPFAYLTIEDYKWQTEKAGDILVSVNTFGTRSSIASISPGRRVFRMWVKSDTSFIIHLLSDSEIVCGSLESVLEYMSHETKRILQLSDQISSSYGQMVQEFGRPEFGTKLRSFYKSYAPQCLLPKTVLITVHECFMETFLKMVQDRSPKSEIEDRLFALKVLFLNPNIRCEHQHKYNFPREGDEISNTEDIALEKLKNTSAMKIQAFFRQKMISNLKRIHNESHREYRKVFDCLKRIYADIFNVSNRMIHCCDLIRKFLLGNGKMSNMHQYYSIIQDLNCTTHLQQFMGSVRVSRSSWVAIVRQVFHCIRLKEAIVKINLFCDLRKYVVRVFDNDNNKEIVRHFNNVLVNEYCPNVNGYTVLCYGWSEDESECKWKLDFSTLRMSSDYSLLIPNAVLYNFVLKHNYLPNVNDYMCRSIININHDVSVTLRLSANLDNVIVRFRCLNELGQIFGEIVGNQSVILPNVMLKYVPVIETEDVSVSPKISRSKSSATIMHSKGSRRSVRSIDKLSESKRTSKESRKSQESPKEVRYKDTTYLVEGFVIGNSWPLTRTEWEVVEEIKSKRSIESLYARVSKSSSVNTLKKIRSHSAGSLSSADKKTSSTLLPISPFWTLEVISTISDMVTAQIDNRRENEMIEIKKKWYGDDPKHYFKSKLLRDEYLQSHYLPFQRSQTSEDHLDSTVEERYSSTMSSEKLKSTDRVIEASNLSVASETRTNEKPVPPDKVLPPLHLLDYMKGEGDKVLSHVKCDEEDQAERLNRLQSISDFGDAHERFKYDLCNFLNEELGRYKLLQQFYAGCRNQSKELMYTAYGMRDKVVDDIMKNYFGQQPSVLQEPKKRK</sequence>
<evidence type="ECO:0000259" key="3">
    <source>
        <dbReference type="PROSITE" id="PS50203"/>
    </source>
</evidence>
<dbReference type="Pfam" id="PF00648">
    <property type="entry name" value="Peptidase_C2"/>
    <property type="match status" value="1"/>
</dbReference>
<feature type="compositionally biased region" description="Basic and acidic residues" evidence="2">
    <location>
        <begin position="1077"/>
        <end position="1102"/>
    </location>
</feature>
<name>A0A5N4AU15_PHOPY</name>
<comment type="caution">
    <text evidence="5">The sequence shown here is derived from an EMBL/GenBank/DDBJ whole genome shotgun (WGS) entry which is preliminary data.</text>
</comment>
<dbReference type="Proteomes" id="UP000327044">
    <property type="component" value="Unassembled WGS sequence"/>
</dbReference>
<dbReference type="Pfam" id="PF22069">
    <property type="entry name" value="Androglobin_IV"/>
    <property type="match status" value="1"/>
</dbReference>
<keyword evidence="6" id="KW-1185">Reference proteome</keyword>
<gene>
    <name evidence="5" type="ORF">PPYR_06548</name>
</gene>
<dbReference type="InterPro" id="IPR053033">
    <property type="entry name" value="Androglobin-like"/>
</dbReference>
<evidence type="ECO:0000256" key="1">
    <source>
        <dbReference type="PROSITE-ProRule" id="PRU00239"/>
    </source>
</evidence>
<protein>
    <submittedName>
        <fullName evidence="5">Uncharacterized protein</fullName>
    </submittedName>
</protein>
<dbReference type="InParanoid" id="A0A5N4AU15"/>
<dbReference type="PANTHER" id="PTHR46298:SF1">
    <property type="entry name" value="ANDROGLOBIN"/>
    <property type="match status" value="1"/>
</dbReference>
<dbReference type="GO" id="GO:0004198">
    <property type="term" value="F:calcium-dependent cysteine-type endopeptidase activity"/>
    <property type="evidence" value="ECO:0007669"/>
    <property type="project" value="InterPro"/>
</dbReference>
<evidence type="ECO:0000313" key="6">
    <source>
        <dbReference type="Proteomes" id="UP000327044"/>
    </source>
</evidence>
<dbReference type="InterPro" id="IPR038765">
    <property type="entry name" value="Papain-like_cys_pep_sf"/>
</dbReference>
<evidence type="ECO:0000256" key="2">
    <source>
        <dbReference type="SAM" id="MobiDB-lite"/>
    </source>
</evidence>
<dbReference type="Pfam" id="PF22068">
    <property type="entry name" value="Androglobin_II"/>
    <property type="match status" value="1"/>
</dbReference>
<dbReference type="SUPFAM" id="SSF54001">
    <property type="entry name" value="Cysteine proteinases"/>
    <property type="match status" value="1"/>
</dbReference>
<dbReference type="GO" id="GO:0006508">
    <property type="term" value="P:proteolysis"/>
    <property type="evidence" value="ECO:0007669"/>
    <property type="project" value="InterPro"/>
</dbReference>
<comment type="caution">
    <text evidence="1">Lacks conserved residue(s) required for the propagation of feature annotation.</text>
</comment>
<dbReference type="PROSITE" id="PS52042">
    <property type="entry name" value="GLOBIN_CP_ADGB"/>
    <property type="match status" value="1"/>
</dbReference>
<feature type="domain" description="Calpain catalytic" evidence="3">
    <location>
        <begin position="72"/>
        <end position="288"/>
    </location>
</feature>
<feature type="domain" description="Globin" evidence="4">
    <location>
        <begin position="629"/>
        <end position="833"/>
    </location>
</feature>
<dbReference type="EMBL" id="VVIM01000004">
    <property type="protein sequence ID" value="KAB0800809.1"/>
    <property type="molecule type" value="Genomic_DNA"/>
</dbReference>
<organism evidence="5 6">
    <name type="scientific">Photinus pyralis</name>
    <name type="common">Common eastern firefly</name>
    <name type="synonym">Lampyris pyralis</name>
    <dbReference type="NCBI Taxonomy" id="7054"/>
    <lineage>
        <taxon>Eukaryota</taxon>
        <taxon>Metazoa</taxon>
        <taxon>Ecdysozoa</taxon>
        <taxon>Arthropoda</taxon>
        <taxon>Hexapoda</taxon>
        <taxon>Insecta</taxon>
        <taxon>Pterygota</taxon>
        <taxon>Neoptera</taxon>
        <taxon>Endopterygota</taxon>
        <taxon>Coleoptera</taxon>
        <taxon>Polyphaga</taxon>
        <taxon>Elateriformia</taxon>
        <taxon>Elateroidea</taxon>
        <taxon>Lampyridae</taxon>
        <taxon>Lampyrinae</taxon>
        <taxon>Photinus</taxon>
    </lineage>
</organism>
<feature type="region of interest" description="Disordered" evidence="2">
    <location>
        <begin position="1"/>
        <end position="39"/>
    </location>
</feature>
<evidence type="ECO:0000313" key="5">
    <source>
        <dbReference type="EMBL" id="KAB0800809.1"/>
    </source>
</evidence>
<feature type="region of interest" description="Disordered" evidence="2">
    <location>
        <begin position="300"/>
        <end position="322"/>
    </location>
</feature>
<reference evidence="5 6" key="1">
    <citation type="journal article" date="2018" name="Elife">
        <title>Firefly genomes illuminate parallel origins of bioluminescence in beetles.</title>
        <authorList>
            <person name="Fallon T.R."/>
            <person name="Lower S.E."/>
            <person name="Chang C.H."/>
            <person name="Bessho-Uehara M."/>
            <person name="Martin G.J."/>
            <person name="Bewick A.J."/>
            <person name="Behringer M."/>
            <person name="Debat H.J."/>
            <person name="Wong I."/>
            <person name="Day J.C."/>
            <person name="Suvorov A."/>
            <person name="Silva C.J."/>
            <person name="Stanger-Hall K.F."/>
            <person name="Hall D.W."/>
            <person name="Schmitz R.J."/>
            <person name="Nelson D.R."/>
            <person name="Lewis S.M."/>
            <person name="Shigenobu S."/>
            <person name="Bybee S.M."/>
            <person name="Larracuente A.M."/>
            <person name="Oba Y."/>
            <person name="Weng J.K."/>
        </authorList>
    </citation>
    <scope>NUCLEOTIDE SEQUENCE [LARGE SCALE GENOMIC DNA]</scope>
    <source>
        <strain evidence="5">1611_PpyrPB1</strain>
        <tissue evidence="5">Whole body</tissue>
    </source>
</reference>
<feature type="region of interest" description="Disordered" evidence="2">
    <location>
        <begin position="1062"/>
        <end position="1102"/>
    </location>
</feature>
<evidence type="ECO:0000259" key="4">
    <source>
        <dbReference type="PROSITE" id="PS52042"/>
    </source>
</evidence>